<reference evidence="2 3" key="1">
    <citation type="submission" date="2024-10" db="EMBL/GenBank/DDBJ databases">
        <title>The Natural Products Discovery Center: Release of the First 8490 Sequenced Strains for Exploring Actinobacteria Biosynthetic Diversity.</title>
        <authorList>
            <person name="Kalkreuter E."/>
            <person name="Kautsar S.A."/>
            <person name="Yang D."/>
            <person name="Bader C.D."/>
            <person name="Teijaro C.N."/>
            <person name="Fluegel L."/>
            <person name="Davis C.M."/>
            <person name="Simpson J.R."/>
            <person name="Lauterbach L."/>
            <person name="Steele A.D."/>
            <person name="Gui C."/>
            <person name="Meng S."/>
            <person name="Li G."/>
            <person name="Viehrig K."/>
            <person name="Ye F."/>
            <person name="Su P."/>
            <person name="Kiefer A.F."/>
            <person name="Nichols A."/>
            <person name="Cepeda A.J."/>
            <person name="Yan W."/>
            <person name="Fan B."/>
            <person name="Jiang Y."/>
            <person name="Adhikari A."/>
            <person name="Zheng C.-J."/>
            <person name="Schuster L."/>
            <person name="Cowan T.M."/>
            <person name="Smanski M.J."/>
            <person name="Chevrette M.G."/>
            <person name="De Carvalho L.P.S."/>
            <person name="Shen B."/>
        </authorList>
    </citation>
    <scope>NUCLEOTIDE SEQUENCE [LARGE SCALE GENOMIC DNA]</scope>
    <source>
        <strain evidence="2 3">NPDC002593</strain>
    </source>
</reference>
<keyword evidence="3" id="KW-1185">Reference proteome</keyword>
<dbReference type="SUPFAM" id="SSF47413">
    <property type="entry name" value="lambda repressor-like DNA-binding domains"/>
    <property type="match status" value="1"/>
</dbReference>
<organism evidence="2 3">
    <name type="scientific">Nocardia jiangxiensis</name>
    <dbReference type="NCBI Taxonomy" id="282685"/>
    <lineage>
        <taxon>Bacteria</taxon>
        <taxon>Bacillati</taxon>
        <taxon>Actinomycetota</taxon>
        <taxon>Actinomycetes</taxon>
        <taxon>Mycobacteriales</taxon>
        <taxon>Nocardiaceae</taxon>
        <taxon>Nocardia</taxon>
    </lineage>
</organism>
<dbReference type="CDD" id="cd00093">
    <property type="entry name" value="HTH_XRE"/>
    <property type="match status" value="1"/>
</dbReference>
<evidence type="ECO:0000259" key="1">
    <source>
        <dbReference type="PROSITE" id="PS50943"/>
    </source>
</evidence>
<dbReference type="EMBL" id="JBIAQY010000006">
    <property type="protein sequence ID" value="MFF3570019.1"/>
    <property type="molecule type" value="Genomic_DNA"/>
</dbReference>
<protein>
    <submittedName>
        <fullName evidence="2">Helix-turn-helix domain-containing protein</fullName>
    </submittedName>
</protein>
<name>A0ABW6S4D7_9NOCA</name>
<dbReference type="PROSITE" id="PS50943">
    <property type="entry name" value="HTH_CROC1"/>
    <property type="match status" value="1"/>
</dbReference>
<gene>
    <name evidence="2" type="ORF">ACFYXQ_19770</name>
</gene>
<dbReference type="Gene3D" id="1.10.260.40">
    <property type="entry name" value="lambda repressor-like DNA-binding domains"/>
    <property type="match status" value="1"/>
</dbReference>
<proteinExistence type="predicted"/>
<evidence type="ECO:0000313" key="3">
    <source>
        <dbReference type="Proteomes" id="UP001601992"/>
    </source>
</evidence>
<comment type="caution">
    <text evidence="2">The sequence shown here is derived from an EMBL/GenBank/DDBJ whole genome shotgun (WGS) entry which is preliminary data.</text>
</comment>
<dbReference type="Proteomes" id="UP001601992">
    <property type="component" value="Unassembled WGS sequence"/>
</dbReference>
<dbReference type="Pfam" id="PF01381">
    <property type="entry name" value="HTH_3"/>
    <property type="match status" value="1"/>
</dbReference>
<sequence length="71" mass="8032">MVVSQWTRCEVRALRVVALRLTQEKFAERVGYSAAAVGKWERATSERPVRGESAQDLDTLLAQRTKASIRK</sequence>
<dbReference type="InterPro" id="IPR010982">
    <property type="entry name" value="Lambda_DNA-bd_dom_sf"/>
</dbReference>
<evidence type="ECO:0000313" key="2">
    <source>
        <dbReference type="EMBL" id="MFF3570019.1"/>
    </source>
</evidence>
<dbReference type="InterPro" id="IPR001387">
    <property type="entry name" value="Cro/C1-type_HTH"/>
</dbReference>
<accession>A0ABW6S4D7</accession>
<feature type="domain" description="HTH cro/C1-type" evidence="1">
    <location>
        <begin position="11"/>
        <end position="42"/>
    </location>
</feature>
<dbReference type="RefSeq" id="WP_083896471.1">
    <property type="nucleotide sequence ID" value="NZ_JBIAQY010000006.1"/>
</dbReference>